<dbReference type="InterPro" id="IPR006619">
    <property type="entry name" value="PGRP_domain_met/bac"/>
</dbReference>
<comment type="caution">
    <text evidence="5">The sequence shown here is derived from an EMBL/GenBank/DDBJ whole genome shotgun (WGS) entry which is preliminary data.</text>
</comment>
<name>A0A851TMH3_9AVES</name>
<protein>
    <submittedName>
        <fullName evidence="5">PGRP2 amidase</fullName>
    </submittedName>
</protein>
<feature type="non-terminal residue" evidence="5">
    <location>
        <position position="363"/>
    </location>
</feature>
<dbReference type="Proteomes" id="UP000661971">
    <property type="component" value="Unassembled WGS sequence"/>
</dbReference>
<keyword evidence="2" id="KW-0391">Immunity</keyword>
<evidence type="ECO:0000256" key="1">
    <source>
        <dbReference type="ARBA" id="ARBA00007553"/>
    </source>
</evidence>
<dbReference type="PANTHER" id="PTHR11022:SF66">
    <property type="entry name" value="N-ACETYLMURAMOYL-L-ALANINE AMIDASE"/>
    <property type="match status" value="1"/>
</dbReference>
<proteinExistence type="inferred from homology"/>
<accession>A0A851TMH3</accession>
<evidence type="ECO:0000259" key="3">
    <source>
        <dbReference type="SMART" id="SM00644"/>
    </source>
</evidence>
<dbReference type="GO" id="GO:0009253">
    <property type="term" value="P:peptidoglycan catabolic process"/>
    <property type="evidence" value="ECO:0007669"/>
    <property type="project" value="InterPro"/>
</dbReference>
<gene>
    <name evidence="5" type="primary">Pglyrp2</name>
    <name evidence="5" type="ORF">NOTNIG_R08439</name>
</gene>
<reference evidence="6" key="1">
    <citation type="submission" date="2023-07" db="EMBL/GenBank/DDBJ databases">
        <title>Bird 10,000 Genomes (B10K) Project - Family phase.</title>
        <authorList>
            <person name="Zhang G."/>
        </authorList>
    </citation>
    <scope>NUCLEOTIDE SEQUENCE [LARGE SCALE GENOMIC DNA]</scope>
</reference>
<dbReference type="GO" id="GO:0002376">
    <property type="term" value="P:immune system process"/>
    <property type="evidence" value="ECO:0007669"/>
    <property type="project" value="UniProtKB-KW"/>
</dbReference>
<dbReference type="AlphaFoldDB" id="A0A851TMH3"/>
<keyword evidence="6" id="KW-1185">Reference proteome</keyword>
<comment type="similarity">
    <text evidence="1">Belongs to the N-acetylmuramoyl-L-alanine amidase 2 family.</text>
</comment>
<dbReference type="EMBL" id="WBNA01000588">
    <property type="protein sequence ID" value="NXD17864.1"/>
    <property type="molecule type" value="Genomic_DNA"/>
</dbReference>
<evidence type="ECO:0000259" key="4">
    <source>
        <dbReference type="SMART" id="SM00701"/>
    </source>
</evidence>
<dbReference type="GO" id="GO:0008745">
    <property type="term" value="F:N-acetylmuramoyl-L-alanine amidase activity"/>
    <property type="evidence" value="ECO:0007669"/>
    <property type="project" value="InterPro"/>
</dbReference>
<dbReference type="CDD" id="cd06583">
    <property type="entry name" value="PGRP"/>
    <property type="match status" value="1"/>
</dbReference>
<evidence type="ECO:0000256" key="2">
    <source>
        <dbReference type="ARBA" id="ARBA00022859"/>
    </source>
</evidence>
<dbReference type="InterPro" id="IPR036505">
    <property type="entry name" value="Amidase/PGRP_sf"/>
</dbReference>
<dbReference type="SMART" id="SM00701">
    <property type="entry name" value="PGRP"/>
    <property type="match status" value="1"/>
</dbReference>
<feature type="domain" description="N-acetylmuramoyl-L-alanine amidase" evidence="3">
    <location>
        <begin position="210"/>
        <end position="349"/>
    </location>
</feature>
<dbReference type="Gene3D" id="3.40.80.10">
    <property type="entry name" value="Peptidoglycan recognition protein-like"/>
    <property type="match status" value="1"/>
</dbReference>
<dbReference type="PANTHER" id="PTHR11022">
    <property type="entry name" value="PEPTIDOGLYCAN RECOGNITION PROTEIN"/>
    <property type="match status" value="1"/>
</dbReference>
<organism evidence="5 6">
    <name type="scientific">Nothocercus nigrocapillus</name>
    <dbReference type="NCBI Taxonomy" id="1977171"/>
    <lineage>
        <taxon>Eukaryota</taxon>
        <taxon>Metazoa</taxon>
        <taxon>Chordata</taxon>
        <taxon>Craniata</taxon>
        <taxon>Vertebrata</taxon>
        <taxon>Euteleostomi</taxon>
        <taxon>Archelosauria</taxon>
        <taxon>Archosauria</taxon>
        <taxon>Dinosauria</taxon>
        <taxon>Saurischia</taxon>
        <taxon>Theropoda</taxon>
        <taxon>Coelurosauria</taxon>
        <taxon>Aves</taxon>
        <taxon>Palaeognathae</taxon>
        <taxon>Tinamiformes</taxon>
        <taxon>Tinamidae</taxon>
        <taxon>Nothocercus</taxon>
    </lineage>
</organism>
<dbReference type="SMART" id="SM00644">
    <property type="entry name" value="Ami_2"/>
    <property type="match status" value="1"/>
</dbReference>
<dbReference type="InterPro" id="IPR015510">
    <property type="entry name" value="PGRP"/>
</dbReference>
<feature type="domain" description="Peptidoglycan recognition protein family" evidence="4">
    <location>
        <begin position="197"/>
        <end position="343"/>
    </location>
</feature>
<evidence type="ECO:0000313" key="6">
    <source>
        <dbReference type="Proteomes" id="UP000661971"/>
    </source>
</evidence>
<feature type="non-terminal residue" evidence="5">
    <location>
        <position position="1"/>
    </location>
</feature>
<sequence>LLAPDGSTVAAAPLLAGLEVGLKRAAAGATATAVASPDPLYAVTLAEALATSYALARGNGSRATLGPHGCWDDVEEPQVFTLAGPSSPVPDALANGALDGVLLGARLATEPAPLGALLRGYYSYGASGERAPSSYRRGRFGDIAGTEKLEEEVAATLRLLRALPATQDLLEDVGDEEVAEVARQAARDFMDVYVECPAVVPRCMWGARPYRGTPSALRPPLASVYIHHTHQPGAPCRSFAACAGAMRAMQRFHQDTRGWDDIGYSFVVGSDGYLYEGRGWRWVGAHTRGYNSRGYGVGYVGDYTAGPPDAEALALVRDAFLPCAVRAGHLQPHYSLQGHRQVGSTQCPGDSLFREIKTWRGFQ</sequence>
<dbReference type="Pfam" id="PF01510">
    <property type="entry name" value="Amidase_2"/>
    <property type="match status" value="1"/>
</dbReference>
<dbReference type="SUPFAM" id="SSF55846">
    <property type="entry name" value="N-acetylmuramoyl-L-alanine amidase-like"/>
    <property type="match status" value="1"/>
</dbReference>
<dbReference type="FunFam" id="3.40.80.10:FF:000001">
    <property type="entry name" value="Peptidoglycan recognition protein 1"/>
    <property type="match status" value="1"/>
</dbReference>
<dbReference type="GO" id="GO:0008270">
    <property type="term" value="F:zinc ion binding"/>
    <property type="evidence" value="ECO:0007669"/>
    <property type="project" value="InterPro"/>
</dbReference>
<dbReference type="InterPro" id="IPR002502">
    <property type="entry name" value="Amidase_domain"/>
</dbReference>
<evidence type="ECO:0000313" key="5">
    <source>
        <dbReference type="EMBL" id="NXD17864.1"/>
    </source>
</evidence>